<dbReference type="PROSITE" id="PS50297">
    <property type="entry name" value="ANK_REP_REGION"/>
    <property type="match status" value="1"/>
</dbReference>
<dbReference type="EMBL" id="KM875472">
    <property type="protein sequence ID" value="AKC03553.1"/>
    <property type="molecule type" value="Genomic_DNA"/>
</dbReference>
<dbReference type="Proteomes" id="UP000163391">
    <property type="component" value="Segment"/>
</dbReference>
<dbReference type="PANTHER" id="PTHR24118:SF99">
    <property type="entry name" value="POTE ANKYRIN DOMAIN FAMILY MEMBER 3C-RELATED"/>
    <property type="match status" value="1"/>
</dbReference>
<keyword evidence="1" id="KW-0040">ANK repeat</keyword>
<dbReference type="Pfam" id="PF00023">
    <property type="entry name" value="Ank"/>
    <property type="match status" value="1"/>
</dbReference>
<evidence type="ECO:0000313" key="3">
    <source>
        <dbReference type="Proteomes" id="UP000163391"/>
    </source>
</evidence>
<dbReference type="PROSITE" id="PS50088">
    <property type="entry name" value="ANK_REPEAT"/>
    <property type="match status" value="1"/>
</dbReference>
<feature type="repeat" description="ANK" evidence="1">
    <location>
        <begin position="303"/>
        <end position="335"/>
    </location>
</feature>
<dbReference type="Gene3D" id="1.25.40.20">
    <property type="entry name" value="Ankyrin repeat-containing domain"/>
    <property type="match status" value="3"/>
</dbReference>
<dbReference type="InterPro" id="IPR002110">
    <property type="entry name" value="Ankyrin_rpt"/>
</dbReference>
<sequence>MDRNMDHEFEISPESALYDYFITQSEHACVGEVVALLAEGADVNYVGHFDKSALHLYLHTRHPRTDVIYALMEAGAFVDAPERCCGATPVHLYVLNADVLDLTLLEAMLVWGARSGNSPMSERFLSSMLREAVVHRPFSEQTEPLMDMLIRLGANINFKIGVDRTPLHACLTGACTDPRVIDALLARGASVRELDAYEMSPLAVLLKSARATVELVRRLVAAGSDLFTIDFCRNTLLHQHAQSPRPRQHIMRELIRLGCDPMATNVFGNTPLHVLAMQSTCRASITRPFTEAGVGVNVLNPRYGISPLHMAAGYNNTAACEKLIGQGADPSVVSNTGRTPLANMVINHNHAAAVAALNTHPEASVVAASLTQAVEAGVSDASRLCVAYVVARAGARALSEAVRAEHAEFILECETEIARLREIRVGFPDMSLRDVLVSATVPDTIVTSNAMRLCKESSRIYRPQLCAAVEKLRHKSQLVSSIKKEVGPCSLPSELVDLVLSKVPVADLRRSCGKQ</sequence>
<gene>
    <name evidence="2" type="ORF">BVTX09c1_129</name>
</gene>
<dbReference type="PANTHER" id="PTHR24118">
    <property type="entry name" value="POTE ANKYRIN DOMAIN"/>
    <property type="match status" value="1"/>
</dbReference>
<reference evidence="2 3" key="1">
    <citation type="journal article" date="2015" name="Arch. Virol.">
        <title>Coinfection with multiple strains of bovine papular stomatitis virus.</title>
        <authorList>
            <person name="Huang T."/>
            <person name="Tulman E.R."/>
            <person name="Diel D.G."/>
            <person name="Khatiwada S."/>
            <person name="Sims W."/>
            <person name="Edwards J.F."/>
            <person name="Wen X."/>
            <person name="Kutish G.F."/>
            <person name="Rock D.L."/>
            <person name="Delhon G."/>
        </authorList>
    </citation>
    <scope>NUCLEOTIDE SEQUENCE [LARGE SCALE GENOMIC DNA]</scope>
    <source>
        <strain evidence="2">BV-TX09c1</strain>
    </source>
</reference>
<evidence type="ECO:0000256" key="1">
    <source>
        <dbReference type="PROSITE-ProRule" id="PRU00023"/>
    </source>
</evidence>
<organism evidence="2 3">
    <name type="scientific">Bovine papular stomatitis virus</name>
    <dbReference type="NCBI Taxonomy" id="129727"/>
    <lineage>
        <taxon>Viruses</taxon>
        <taxon>Varidnaviria</taxon>
        <taxon>Bamfordvirae</taxon>
        <taxon>Nucleocytoviricota</taxon>
        <taxon>Pokkesviricetes</taxon>
        <taxon>Chitovirales</taxon>
        <taxon>Poxviridae</taxon>
        <taxon>Chordopoxvirinae</taxon>
        <taxon>Parapoxvirus</taxon>
        <taxon>Parapoxvirus bovinestomatitis</taxon>
    </lineage>
</organism>
<dbReference type="InterPro" id="IPR036770">
    <property type="entry name" value="Ankyrin_rpt-contain_sf"/>
</dbReference>
<proteinExistence type="predicted"/>
<protein>
    <submittedName>
        <fullName evidence="2">Ankyrin repeat protein</fullName>
    </submittedName>
</protein>
<name>A0A0E3XAH6_9POXV</name>
<dbReference type="SMART" id="SM00248">
    <property type="entry name" value="ANK"/>
    <property type="match status" value="7"/>
</dbReference>
<evidence type="ECO:0000313" key="2">
    <source>
        <dbReference type="EMBL" id="AKC03553.1"/>
    </source>
</evidence>
<dbReference type="SUPFAM" id="SSF48403">
    <property type="entry name" value="Ankyrin repeat"/>
    <property type="match status" value="2"/>
</dbReference>
<accession>A0A0E3XAH6</accession>